<keyword evidence="3" id="KW-1185">Reference proteome</keyword>
<organism evidence="2 3">
    <name type="scientific">Streptomyces showdoensis</name>
    <dbReference type="NCBI Taxonomy" id="68268"/>
    <lineage>
        <taxon>Bacteria</taxon>
        <taxon>Bacillati</taxon>
        <taxon>Actinomycetota</taxon>
        <taxon>Actinomycetes</taxon>
        <taxon>Kitasatosporales</taxon>
        <taxon>Streptomycetaceae</taxon>
        <taxon>Streptomyces</taxon>
    </lineage>
</organism>
<dbReference type="Proteomes" id="UP000265325">
    <property type="component" value="Unassembled WGS sequence"/>
</dbReference>
<evidence type="ECO:0000313" key="2">
    <source>
        <dbReference type="EMBL" id="KKZ70892.1"/>
    </source>
</evidence>
<comment type="caution">
    <text evidence="2">The sequence shown here is derived from an EMBL/GenBank/DDBJ whole genome shotgun (WGS) entry which is preliminary data.</text>
</comment>
<sequence>MTLRAHHGSAAGQTRFSGSDDPEEAVMDEQGGAGGVPQKPQGGVRDGEDRTAAADTDEASRLDRPEPRRDPVTGRRRWRSPKTARSERAGEDG</sequence>
<dbReference type="EMBL" id="LAQS01000047">
    <property type="protein sequence ID" value="KKZ70892.1"/>
    <property type="molecule type" value="Genomic_DNA"/>
</dbReference>
<protein>
    <submittedName>
        <fullName evidence="2">Uncharacterized protein</fullName>
    </submittedName>
</protein>
<feature type="region of interest" description="Disordered" evidence="1">
    <location>
        <begin position="1"/>
        <end position="93"/>
    </location>
</feature>
<name>A0A2P2GHA0_STREW</name>
<accession>A0A2P2GHA0</accession>
<evidence type="ECO:0000256" key="1">
    <source>
        <dbReference type="SAM" id="MobiDB-lite"/>
    </source>
</evidence>
<feature type="compositionally biased region" description="Basic and acidic residues" evidence="1">
    <location>
        <begin position="45"/>
        <end position="73"/>
    </location>
</feature>
<feature type="compositionally biased region" description="Basic and acidic residues" evidence="1">
    <location>
        <begin position="84"/>
        <end position="93"/>
    </location>
</feature>
<evidence type="ECO:0000313" key="3">
    <source>
        <dbReference type="Proteomes" id="UP000265325"/>
    </source>
</evidence>
<proteinExistence type="predicted"/>
<gene>
    <name evidence="2" type="ORF">VO63_26390</name>
</gene>
<dbReference type="AlphaFoldDB" id="A0A2P2GHA0"/>
<reference evidence="2 3" key="1">
    <citation type="submission" date="2015-05" db="EMBL/GenBank/DDBJ databases">
        <title>Draft Genome assembly of Streptomyces showdoensis.</title>
        <authorList>
            <person name="Thapa K.K."/>
            <person name="Metsa-Ketela M."/>
        </authorList>
    </citation>
    <scope>NUCLEOTIDE SEQUENCE [LARGE SCALE GENOMIC DNA]</scope>
    <source>
        <strain evidence="2 3">ATCC 15227</strain>
    </source>
</reference>